<evidence type="ECO:0000313" key="3">
    <source>
        <dbReference type="Proteomes" id="UP001175271"/>
    </source>
</evidence>
<keyword evidence="1" id="KW-0472">Membrane</keyword>
<feature type="transmembrane region" description="Helical" evidence="1">
    <location>
        <begin position="180"/>
        <end position="207"/>
    </location>
</feature>
<name>A0AA39IMN4_9BILA</name>
<comment type="caution">
    <text evidence="2">The sequence shown here is derived from an EMBL/GenBank/DDBJ whole genome shotgun (WGS) entry which is preliminary data.</text>
</comment>
<reference evidence="2" key="1">
    <citation type="submission" date="2023-06" db="EMBL/GenBank/DDBJ databases">
        <title>Genomic analysis of the entomopathogenic nematode Steinernema hermaphroditum.</title>
        <authorList>
            <person name="Schwarz E.M."/>
            <person name="Heppert J.K."/>
            <person name="Baniya A."/>
            <person name="Schwartz H.T."/>
            <person name="Tan C.-H."/>
            <person name="Antoshechkin I."/>
            <person name="Sternberg P.W."/>
            <person name="Goodrich-Blair H."/>
            <person name="Dillman A.R."/>
        </authorList>
    </citation>
    <scope>NUCLEOTIDE SEQUENCE</scope>
    <source>
        <strain evidence="2">PS9179</strain>
        <tissue evidence="2">Whole animal</tissue>
    </source>
</reference>
<accession>A0AA39IMN4</accession>
<feature type="transmembrane region" description="Helical" evidence="1">
    <location>
        <begin position="213"/>
        <end position="233"/>
    </location>
</feature>
<evidence type="ECO:0000256" key="1">
    <source>
        <dbReference type="SAM" id="Phobius"/>
    </source>
</evidence>
<protein>
    <submittedName>
        <fullName evidence="2">Uncharacterized protein</fullName>
    </submittedName>
</protein>
<dbReference type="EMBL" id="JAUCMV010000001">
    <property type="protein sequence ID" value="KAK0427135.1"/>
    <property type="molecule type" value="Genomic_DNA"/>
</dbReference>
<keyword evidence="1" id="KW-0812">Transmembrane</keyword>
<gene>
    <name evidence="2" type="ORF">QR680_010081</name>
</gene>
<evidence type="ECO:0000313" key="2">
    <source>
        <dbReference type="EMBL" id="KAK0427135.1"/>
    </source>
</evidence>
<dbReference type="Proteomes" id="UP001175271">
    <property type="component" value="Unassembled WGS sequence"/>
</dbReference>
<organism evidence="2 3">
    <name type="scientific">Steinernema hermaphroditum</name>
    <dbReference type="NCBI Taxonomy" id="289476"/>
    <lineage>
        <taxon>Eukaryota</taxon>
        <taxon>Metazoa</taxon>
        <taxon>Ecdysozoa</taxon>
        <taxon>Nematoda</taxon>
        <taxon>Chromadorea</taxon>
        <taxon>Rhabditida</taxon>
        <taxon>Tylenchina</taxon>
        <taxon>Panagrolaimomorpha</taxon>
        <taxon>Strongyloidoidea</taxon>
        <taxon>Steinernematidae</taxon>
        <taxon>Steinernema</taxon>
    </lineage>
</organism>
<dbReference type="AlphaFoldDB" id="A0AA39IMN4"/>
<keyword evidence="3" id="KW-1185">Reference proteome</keyword>
<feature type="transmembrane region" description="Helical" evidence="1">
    <location>
        <begin position="84"/>
        <end position="106"/>
    </location>
</feature>
<feature type="transmembrane region" description="Helical" evidence="1">
    <location>
        <begin position="138"/>
        <end position="159"/>
    </location>
</feature>
<keyword evidence="1" id="KW-1133">Transmembrane helix</keyword>
<sequence>MWDSPPLCLVLVTNFVNAVLYLSDNIKWFLIIGNVISNTGQNTLLLLLPPFAAQSLMGLYDFANISLFIQRTFILLFPLKPVRLISRIAVVAAIVAFLLAAFTMFFENLQHLIIFDKPIPEGCYGFACVRRWFGGSIFIVKIVISVTMLFFGFTFVICFHRAKKGHKATTSSKINYCVKYMFMVHGTITVTAHITDFAALKAGILIANYIGQYGLVFASTEYFVSTLVYFLLFTRKDKAVVVSVRTTTSGQ</sequence>
<proteinExistence type="predicted"/>